<dbReference type="InterPro" id="IPR036388">
    <property type="entry name" value="WH-like_DNA-bd_sf"/>
</dbReference>
<dbReference type="Proteomes" id="UP001235712">
    <property type="component" value="Unassembled WGS sequence"/>
</dbReference>
<dbReference type="Pfam" id="PF00392">
    <property type="entry name" value="GntR"/>
    <property type="match status" value="1"/>
</dbReference>
<dbReference type="Gene3D" id="1.10.10.10">
    <property type="entry name" value="Winged helix-like DNA-binding domain superfamily/Winged helix DNA-binding domain"/>
    <property type="match status" value="1"/>
</dbReference>
<keyword evidence="6" id="KW-1185">Reference proteome</keyword>
<keyword evidence="2 5" id="KW-0238">DNA-binding</keyword>
<keyword evidence="3" id="KW-0804">Transcription</keyword>
<dbReference type="SUPFAM" id="SSF48008">
    <property type="entry name" value="GntR ligand-binding domain-like"/>
    <property type="match status" value="1"/>
</dbReference>
<reference evidence="5 6" key="1">
    <citation type="submission" date="2023-07" db="EMBL/GenBank/DDBJ databases">
        <title>Sequencing the genomes of 1000 actinobacteria strains.</title>
        <authorList>
            <person name="Klenk H.-P."/>
        </authorList>
    </citation>
    <scope>NUCLEOTIDE SEQUENCE [LARGE SCALE GENOMIC DNA]</scope>
    <source>
        <strain evidence="5 6">DSM 44388</strain>
    </source>
</reference>
<evidence type="ECO:0000256" key="2">
    <source>
        <dbReference type="ARBA" id="ARBA00023125"/>
    </source>
</evidence>
<dbReference type="SMART" id="SM00345">
    <property type="entry name" value="HTH_GNTR"/>
    <property type="match status" value="1"/>
</dbReference>
<dbReference type="InterPro" id="IPR008920">
    <property type="entry name" value="TF_FadR/GntR_C"/>
</dbReference>
<dbReference type="PANTHER" id="PTHR43537:SF45">
    <property type="entry name" value="GNTR FAMILY REGULATORY PROTEIN"/>
    <property type="match status" value="1"/>
</dbReference>
<accession>A0ABT9PEJ6</accession>
<dbReference type="GO" id="GO:0003677">
    <property type="term" value="F:DNA binding"/>
    <property type="evidence" value="ECO:0007669"/>
    <property type="project" value="UniProtKB-KW"/>
</dbReference>
<dbReference type="Pfam" id="PF07729">
    <property type="entry name" value="FCD"/>
    <property type="match status" value="1"/>
</dbReference>
<name>A0ABT9PEJ6_9ACTN</name>
<dbReference type="InterPro" id="IPR011711">
    <property type="entry name" value="GntR_C"/>
</dbReference>
<evidence type="ECO:0000313" key="5">
    <source>
        <dbReference type="EMBL" id="MDP9830595.1"/>
    </source>
</evidence>
<feature type="domain" description="HTH gntR-type" evidence="4">
    <location>
        <begin position="16"/>
        <end position="83"/>
    </location>
</feature>
<organism evidence="5 6">
    <name type="scientific">Kineosporia succinea</name>
    <dbReference type="NCBI Taxonomy" id="84632"/>
    <lineage>
        <taxon>Bacteria</taxon>
        <taxon>Bacillati</taxon>
        <taxon>Actinomycetota</taxon>
        <taxon>Actinomycetes</taxon>
        <taxon>Kineosporiales</taxon>
        <taxon>Kineosporiaceae</taxon>
        <taxon>Kineosporia</taxon>
    </lineage>
</organism>
<dbReference type="Gene3D" id="1.20.120.530">
    <property type="entry name" value="GntR ligand-binding domain-like"/>
    <property type="match status" value="1"/>
</dbReference>
<dbReference type="PANTHER" id="PTHR43537">
    <property type="entry name" value="TRANSCRIPTIONAL REGULATOR, GNTR FAMILY"/>
    <property type="match status" value="1"/>
</dbReference>
<dbReference type="EMBL" id="JAUSQZ010000001">
    <property type="protein sequence ID" value="MDP9830595.1"/>
    <property type="molecule type" value="Genomic_DNA"/>
</dbReference>
<protein>
    <submittedName>
        <fullName evidence="5">DNA-binding GntR family transcriptional regulator</fullName>
    </submittedName>
</protein>
<proteinExistence type="predicted"/>
<evidence type="ECO:0000313" key="6">
    <source>
        <dbReference type="Proteomes" id="UP001235712"/>
    </source>
</evidence>
<evidence type="ECO:0000259" key="4">
    <source>
        <dbReference type="PROSITE" id="PS50949"/>
    </source>
</evidence>
<dbReference type="CDD" id="cd07377">
    <property type="entry name" value="WHTH_GntR"/>
    <property type="match status" value="1"/>
</dbReference>
<evidence type="ECO:0000256" key="1">
    <source>
        <dbReference type="ARBA" id="ARBA00023015"/>
    </source>
</evidence>
<gene>
    <name evidence="5" type="ORF">J2S57_006344</name>
</gene>
<dbReference type="PROSITE" id="PS50949">
    <property type="entry name" value="HTH_GNTR"/>
    <property type="match status" value="1"/>
</dbReference>
<sequence>MPDHFAGVVPIDRSNLTLADQVEARLREQIVQGHFSPGVRLNEGEIAQSLGTSRGPVREALRRLEHHGLVTVEPHRGAFVRRLDLAEVRELFEVRIALESEAADLAASRLDRTGTSLLLDLQHHAEHEVSQGQQTVVFDRHDLHEAIVRLAGNQRLAQAVTQINVELRLARSRSGADGPRTKHAAHEHRLLVEQLTAGDRAGAARAMREHLTASLQNTIQLLYRRDGTELA</sequence>
<dbReference type="InterPro" id="IPR036390">
    <property type="entry name" value="WH_DNA-bd_sf"/>
</dbReference>
<dbReference type="SMART" id="SM00895">
    <property type="entry name" value="FCD"/>
    <property type="match status" value="1"/>
</dbReference>
<comment type="caution">
    <text evidence="5">The sequence shown here is derived from an EMBL/GenBank/DDBJ whole genome shotgun (WGS) entry which is preliminary data.</text>
</comment>
<dbReference type="RefSeq" id="WP_307249661.1">
    <property type="nucleotide sequence ID" value="NZ_JAUSQZ010000001.1"/>
</dbReference>
<keyword evidence="1" id="KW-0805">Transcription regulation</keyword>
<dbReference type="InterPro" id="IPR000524">
    <property type="entry name" value="Tscrpt_reg_HTH_GntR"/>
</dbReference>
<dbReference type="SUPFAM" id="SSF46785">
    <property type="entry name" value="Winged helix' DNA-binding domain"/>
    <property type="match status" value="1"/>
</dbReference>
<evidence type="ECO:0000256" key="3">
    <source>
        <dbReference type="ARBA" id="ARBA00023163"/>
    </source>
</evidence>